<evidence type="ECO:0000256" key="2">
    <source>
        <dbReference type="ARBA" id="ARBA00022737"/>
    </source>
</evidence>
<keyword evidence="2" id="KW-0677">Repeat</keyword>
<dbReference type="AlphaFoldDB" id="A0A3P7JF41"/>
<keyword evidence="1" id="KW-0808">Transferase</keyword>
<gene>
    <name evidence="4" type="ORF">SVUK_LOCUS13567</name>
</gene>
<protein>
    <recommendedName>
        <fullName evidence="3">Rhodanese domain-containing protein</fullName>
    </recommendedName>
</protein>
<dbReference type="PROSITE" id="PS50206">
    <property type="entry name" value="RHODANESE_3"/>
    <property type="match status" value="1"/>
</dbReference>
<dbReference type="Proteomes" id="UP000270094">
    <property type="component" value="Unassembled WGS sequence"/>
</dbReference>
<dbReference type="InterPro" id="IPR036873">
    <property type="entry name" value="Rhodanese-like_dom_sf"/>
</dbReference>
<dbReference type="PANTHER" id="PTHR11364:SF30">
    <property type="entry name" value="RHODANESE DOMAIN-CONTAINING PROTEIN"/>
    <property type="match status" value="1"/>
</dbReference>
<dbReference type="OrthoDB" id="270167at2759"/>
<reference evidence="4 5" key="1">
    <citation type="submission" date="2018-11" db="EMBL/GenBank/DDBJ databases">
        <authorList>
            <consortium name="Pathogen Informatics"/>
        </authorList>
    </citation>
    <scope>NUCLEOTIDE SEQUENCE [LARGE SCALE GENOMIC DNA]</scope>
</reference>
<dbReference type="InterPro" id="IPR045078">
    <property type="entry name" value="TST/MPST-like"/>
</dbReference>
<sequence>MYHSNLSHSGVPVHPLQFQRYIRSLGVDNDCHVVIYDRGQMIWSTYAAWVFKLFGHQKVSILSGGFLAWKTQMARSSQYHTESGDESPLGQGNFLSSWNQSLVITFDDVLLNTEIQNYDIVDAQAKDANKSYSRLQEFSGEASGALYGHIKGAVNIPVD</sequence>
<feature type="non-terminal residue" evidence="4">
    <location>
        <position position="159"/>
    </location>
</feature>
<proteinExistence type="predicted"/>
<name>A0A3P7JF41_STRVU</name>
<dbReference type="SUPFAM" id="SSF52821">
    <property type="entry name" value="Rhodanese/Cell cycle control phosphatase"/>
    <property type="match status" value="1"/>
</dbReference>
<evidence type="ECO:0000313" key="4">
    <source>
        <dbReference type="EMBL" id="VDM78569.1"/>
    </source>
</evidence>
<keyword evidence="5" id="KW-1185">Reference proteome</keyword>
<dbReference type="Gene3D" id="3.40.250.10">
    <property type="entry name" value="Rhodanese-like domain"/>
    <property type="match status" value="2"/>
</dbReference>
<dbReference type="GO" id="GO:0004792">
    <property type="term" value="F:thiosulfate-cyanide sulfurtransferase activity"/>
    <property type="evidence" value="ECO:0007669"/>
    <property type="project" value="TreeGrafter"/>
</dbReference>
<dbReference type="Pfam" id="PF00581">
    <property type="entry name" value="Rhodanese"/>
    <property type="match status" value="1"/>
</dbReference>
<evidence type="ECO:0000259" key="3">
    <source>
        <dbReference type="PROSITE" id="PS50206"/>
    </source>
</evidence>
<feature type="domain" description="Rhodanese" evidence="3">
    <location>
        <begin position="15"/>
        <end position="74"/>
    </location>
</feature>
<evidence type="ECO:0000256" key="1">
    <source>
        <dbReference type="ARBA" id="ARBA00022679"/>
    </source>
</evidence>
<dbReference type="PANTHER" id="PTHR11364">
    <property type="entry name" value="THIOSULFATE SULFERTANSFERASE"/>
    <property type="match status" value="1"/>
</dbReference>
<dbReference type="CDD" id="cd01448">
    <property type="entry name" value="TST_Repeat_1"/>
    <property type="match status" value="1"/>
</dbReference>
<dbReference type="EMBL" id="UYYB01102341">
    <property type="protein sequence ID" value="VDM78569.1"/>
    <property type="molecule type" value="Genomic_DNA"/>
</dbReference>
<accession>A0A3P7JF41</accession>
<evidence type="ECO:0000313" key="5">
    <source>
        <dbReference type="Proteomes" id="UP000270094"/>
    </source>
</evidence>
<dbReference type="GO" id="GO:0005739">
    <property type="term" value="C:mitochondrion"/>
    <property type="evidence" value="ECO:0007669"/>
    <property type="project" value="TreeGrafter"/>
</dbReference>
<dbReference type="InterPro" id="IPR001763">
    <property type="entry name" value="Rhodanese-like_dom"/>
</dbReference>
<organism evidence="4 5">
    <name type="scientific">Strongylus vulgaris</name>
    <name type="common">Blood worm</name>
    <dbReference type="NCBI Taxonomy" id="40348"/>
    <lineage>
        <taxon>Eukaryota</taxon>
        <taxon>Metazoa</taxon>
        <taxon>Ecdysozoa</taxon>
        <taxon>Nematoda</taxon>
        <taxon>Chromadorea</taxon>
        <taxon>Rhabditida</taxon>
        <taxon>Rhabditina</taxon>
        <taxon>Rhabditomorpha</taxon>
        <taxon>Strongyloidea</taxon>
        <taxon>Strongylidae</taxon>
        <taxon>Strongylus</taxon>
    </lineage>
</organism>